<protein>
    <recommendedName>
        <fullName evidence="2">Beta-lactamase-related domain-containing protein</fullName>
    </recommendedName>
</protein>
<name>A0A919SY36_9ACTN</name>
<proteinExistence type="predicted"/>
<dbReference type="InterPro" id="IPR012338">
    <property type="entry name" value="Beta-lactam/transpept-like"/>
</dbReference>
<dbReference type="Pfam" id="PF00144">
    <property type="entry name" value="Beta-lactamase"/>
    <property type="match status" value="1"/>
</dbReference>
<feature type="domain" description="Beta-lactamase-related" evidence="2">
    <location>
        <begin position="4"/>
        <end position="88"/>
    </location>
</feature>
<reference evidence="3" key="1">
    <citation type="submission" date="2021-03" db="EMBL/GenBank/DDBJ databases">
        <title>Whole genome shotgun sequence of Actinoplanes consettensis NBRC 14913.</title>
        <authorList>
            <person name="Komaki H."/>
            <person name="Tamura T."/>
        </authorList>
    </citation>
    <scope>NUCLEOTIDE SEQUENCE</scope>
    <source>
        <strain evidence="3">NBRC 14913</strain>
    </source>
</reference>
<feature type="compositionally biased region" description="Low complexity" evidence="1">
    <location>
        <begin position="127"/>
        <end position="143"/>
    </location>
</feature>
<gene>
    <name evidence="3" type="ORF">Aco04nite_69290</name>
</gene>
<dbReference type="Proteomes" id="UP000680865">
    <property type="component" value="Unassembled WGS sequence"/>
</dbReference>
<evidence type="ECO:0000313" key="4">
    <source>
        <dbReference type="Proteomes" id="UP000680865"/>
    </source>
</evidence>
<keyword evidence="4" id="KW-1185">Reference proteome</keyword>
<dbReference type="Gene3D" id="3.40.710.10">
    <property type="entry name" value="DD-peptidase/beta-lactamase superfamily"/>
    <property type="match status" value="1"/>
</dbReference>
<evidence type="ECO:0000259" key="2">
    <source>
        <dbReference type="Pfam" id="PF00144"/>
    </source>
</evidence>
<organism evidence="3 4">
    <name type="scientific">Winogradskya consettensis</name>
    <dbReference type="NCBI Taxonomy" id="113560"/>
    <lineage>
        <taxon>Bacteria</taxon>
        <taxon>Bacillati</taxon>
        <taxon>Actinomycetota</taxon>
        <taxon>Actinomycetes</taxon>
        <taxon>Micromonosporales</taxon>
        <taxon>Micromonosporaceae</taxon>
        <taxon>Winogradskya</taxon>
    </lineage>
</organism>
<dbReference type="InterPro" id="IPR050789">
    <property type="entry name" value="Diverse_Enzym_Activities"/>
</dbReference>
<evidence type="ECO:0000256" key="1">
    <source>
        <dbReference type="SAM" id="MobiDB-lite"/>
    </source>
</evidence>
<dbReference type="EMBL" id="BOQP01000041">
    <property type="protein sequence ID" value="GIM80159.1"/>
    <property type="molecule type" value="Genomic_DNA"/>
</dbReference>
<dbReference type="SUPFAM" id="SSF56601">
    <property type="entry name" value="beta-lactamase/transpeptidase-like"/>
    <property type="match status" value="1"/>
</dbReference>
<dbReference type="InterPro" id="IPR001466">
    <property type="entry name" value="Beta-lactam-related"/>
</dbReference>
<evidence type="ECO:0000313" key="3">
    <source>
        <dbReference type="EMBL" id="GIM80159.1"/>
    </source>
</evidence>
<accession>A0A919SY36</accession>
<dbReference type="PANTHER" id="PTHR43283">
    <property type="entry name" value="BETA-LACTAMASE-RELATED"/>
    <property type="match status" value="1"/>
</dbReference>
<feature type="region of interest" description="Disordered" evidence="1">
    <location>
        <begin position="120"/>
        <end position="143"/>
    </location>
</feature>
<dbReference type="AlphaFoldDB" id="A0A919SY36"/>
<sequence>MAEVRDHGATVRAAAGVARLDRPGRAPVDGRFRVGSVTKTFVATVVLQLAAEHRLRLDDPVARTLPGVVPNGEHITLRQLLNHTSGLFNVTEALDLSPSGWLPIRYHTWTAAQLVAVAPASPHCSRRAPTGPTRTPTTSSSAW</sequence>
<comment type="caution">
    <text evidence="3">The sequence shown here is derived from an EMBL/GenBank/DDBJ whole genome shotgun (WGS) entry which is preliminary data.</text>
</comment>